<proteinExistence type="predicted"/>
<evidence type="ECO:0000256" key="1">
    <source>
        <dbReference type="SAM" id="MobiDB-lite"/>
    </source>
</evidence>
<sequence length="121" mass="14045">MVKKRNCVFHVLMLDALILEEYQIGCKQKTCVVESLVPWCHREETKADNGISLAEQERQVEGEEDAEKDEKKKKKCIENAQSSFYYTNKEKEVEGEEDAEKDEKKKKKCTDNAQSSFFSTL</sequence>
<dbReference type="EMBL" id="JARKNE010000005">
    <property type="protein sequence ID" value="KAK5834478.1"/>
    <property type="molecule type" value="Genomic_DNA"/>
</dbReference>
<feature type="region of interest" description="Disordered" evidence="1">
    <location>
        <begin position="51"/>
        <end position="73"/>
    </location>
</feature>
<accession>A0ABR0Q582</accession>
<protein>
    <submittedName>
        <fullName evidence="2">Uncharacterized protein</fullName>
    </submittedName>
</protein>
<feature type="region of interest" description="Disordered" evidence="1">
    <location>
        <begin position="89"/>
        <end position="121"/>
    </location>
</feature>
<organism evidence="2 3">
    <name type="scientific">Gossypium arboreum</name>
    <name type="common">Tree cotton</name>
    <name type="synonym">Gossypium nanking</name>
    <dbReference type="NCBI Taxonomy" id="29729"/>
    <lineage>
        <taxon>Eukaryota</taxon>
        <taxon>Viridiplantae</taxon>
        <taxon>Streptophyta</taxon>
        <taxon>Embryophyta</taxon>
        <taxon>Tracheophyta</taxon>
        <taxon>Spermatophyta</taxon>
        <taxon>Magnoliopsida</taxon>
        <taxon>eudicotyledons</taxon>
        <taxon>Gunneridae</taxon>
        <taxon>Pentapetalae</taxon>
        <taxon>rosids</taxon>
        <taxon>malvids</taxon>
        <taxon>Malvales</taxon>
        <taxon>Malvaceae</taxon>
        <taxon>Malvoideae</taxon>
        <taxon>Gossypium</taxon>
    </lineage>
</organism>
<gene>
    <name evidence="2" type="ORF">PVK06_018357</name>
</gene>
<dbReference type="Proteomes" id="UP001358586">
    <property type="component" value="Chromosome 5"/>
</dbReference>
<name>A0ABR0Q582_GOSAR</name>
<evidence type="ECO:0000313" key="2">
    <source>
        <dbReference type="EMBL" id="KAK5834478.1"/>
    </source>
</evidence>
<feature type="compositionally biased region" description="Polar residues" evidence="1">
    <location>
        <begin position="111"/>
        <end position="121"/>
    </location>
</feature>
<comment type="caution">
    <text evidence="2">The sequence shown here is derived from an EMBL/GenBank/DDBJ whole genome shotgun (WGS) entry which is preliminary data.</text>
</comment>
<evidence type="ECO:0000313" key="3">
    <source>
        <dbReference type="Proteomes" id="UP001358586"/>
    </source>
</evidence>
<keyword evidence="3" id="KW-1185">Reference proteome</keyword>
<reference evidence="2 3" key="1">
    <citation type="submission" date="2023-03" db="EMBL/GenBank/DDBJ databases">
        <title>WGS of Gossypium arboreum.</title>
        <authorList>
            <person name="Yu D."/>
        </authorList>
    </citation>
    <scope>NUCLEOTIDE SEQUENCE [LARGE SCALE GENOMIC DNA]</scope>
    <source>
        <tissue evidence="2">Leaf</tissue>
    </source>
</reference>